<organism evidence="2">
    <name type="scientific">hydrothermal vent metagenome</name>
    <dbReference type="NCBI Taxonomy" id="652676"/>
    <lineage>
        <taxon>unclassified sequences</taxon>
        <taxon>metagenomes</taxon>
        <taxon>ecological metagenomes</taxon>
    </lineage>
</organism>
<reference evidence="2" key="1">
    <citation type="submission" date="2015-10" db="EMBL/GenBank/DDBJ databases">
        <authorList>
            <person name="Gilbert D.G."/>
        </authorList>
    </citation>
    <scope>NUCLEOTIDE SEQUENCE</scope>
</reference>
<evidence type="ECO:0000313" key="2">
    <source>
        <dbReference type="EMBL" id="CUS43157.1"/>
    </source>
</evidence>
<evidence type="ECO:0000256" key="1">
    <source>
        <dbReference type="SAM" id="Phobius"/>
    </source>
</evidence>
<accession>A0A160THN5</accession>
<name>A0A160THN5_9ZZZZ</name>
<keyword evidence="1" id="KW-0812">Transmembrane</keyword>
<proteinExistence type="predicted"/>
<sequence length="64" mass="6574">MNRAPLIMAAVAATSALGGLVVFTRPARSEGAVYGRRIAGTMLVALALLLGRFAWALNSWGAGS</sequence>
<gene>
    <name evidence="2" type="ORF">MGWOODY_Smn2383</name>
</gene>
<protein>
    <submittedName>
        <fullName evidence="2">Uncharacterized protein</fullName>
    </submittedName>
</protein>
<keyword evidence="1" id="KW-1133">Transmembrane helix</keyword>
<feature type="transmembrane region" description="Helical" evidence="1">
    <location>
        <begin position="6"/>
        <end position="26"/>
    </location>
</feature>
<dbReference type="EMBL" id="CZQE01000014">
    <property type="protein sequence ID" value="CUS43157.1"/>
    <property type="molecule type" value="Genomic_DNA"/>
</dbReference>
<keyword evidence="1" id="KW-0472">Membrane</keyword>
<feature type="transmembrane region" description="Helical" evidence="1">
    <location>
        <begin position="38"/>
        <end position="57"/>
    </location>
</feature>
<dbReference type="AlphaFoldDB" id="A0A160THN5"/>